<evidence type="ECO:0000313" key="4">
    <source>
        <dbReference type="EMBL" id="QOV41457.1"/>
    </source>
</evidence>
<feature type="domain" description="Septum formation-related" evidence="3">
    <location>
        <begin position="118"/>
        <end position="223"/>
    </location>
</feature>
<feature type="transmembrane region" description="Helical" evidence="1">
    <location>
        <begin position="6"/>
        <end position="35"/>
    </location>
</feature>
<evidence type="ECO:0000259" key="3">
    <source>
        <dbReference type="Pfam" id="PF13845"/>
    </source>
</evidence>
<keyword evidence="5" id="KW-1185">Reference proteome</keyword>
<accession>A0A7M2SYK6</accession>
<dbReference type="InterPro" id="IPR026004">
    <property type="entry name" value="Septum_form"/>
</dbReference>
<evidence type="ECO:0000259" key="2">
    <source>
        <dbReference type="Pfam" id="PF13828"/>
    </source>
</evidence>
<dbReference type="InterPro" id="IPR025241">
    <property type="entry name" value="DUF4190"/>
</dbReference>
<evidence type="ECO:0000313" key="5">
    <source>
        <dbReference type="Proteomes" id="UP000594205"/>
    </source>
</evidence>
<protein>
    <submittedName>
        <fullName evidence="4">DUF4190 domain-containing protein</fullName>
    </submittedName>
</protein>
<gene>
    <name evidence="4" type="ORF">IM697_36460</name>
</gene>
<name>A0A7M2SYK6_9ACTN</name>
<dbReference type="Proteomes" id="UP000594205">
    <property type="component" value="Chromosome"/>
</dbReference>
<dbReference type="KEGG" id="sfeu:IM697_36460"/>
<dbReference type="EMBL" id="CP063373">
    <property type="protein sequence ID" value="QOV41457.1"/>
    <property type="molecule type" value="Genomic_DNA"/>
</dbReference>
<dbReference type="Pfam" id="PF13828">
    <property type="entry name" value="DUF4190"/>
    <property type="match status" value="1"/>
</dbReference>
<dbReference type="Pfam" id="PF13845">
    <property type="entry name" value="Septum_form"/>
    <property type="match status" value="1"/>
</dbReference>
<organism evidence="4 5">
    <name type="scientific">Streptomyces ferrugineus</name>
    <dbReference type="NCBI Taxonomy" id="1413221"/>
    <lineage>
        <taxon>Bacteria</taxon>
        <taxon>Bacillati</taxon>
        <taxon>Actinomycetota</taxon>
        <taxon>Actinomycetes</taxon>
        <taxon>Kitasatosporales</taxon>
        <taxon>Streptomycetaceae</taxon>
        <taxon>Streptomyces</taxon>
    </lineage>
</organism>
<keyword evidence="1" id="KW-0472">Membrane</keyword>
<dbReference type="AlphaFoldDB" id="A0A7M2SYK6"/>
<feature type="transmembrane region" description="Helical" evidence="1">
    <location>
        <begin position="47"/>
        <end position="69"/>
    </location>
</feature>
<proteinExistence type="predicted"/>
<keyword evidence="1" id="KW-1133">Transmembrane helix</keyword>
<keyword evidence="1" id="KW-0812">Transmembrane</keyword>
<feature type="domain" description="DUF4190" evidence="2">
    <location>
        <begin position="10"/>
        <end position="62"/>
    </location>
</feature>
<reference evidence="4 5" key="1">
    <citation type="submission" date="2020-10" db="EMBL/GenBank/DDBJ databases">
        <title>Streptomyces ferrugineus complate genome analysis.</title>
        <authorList>
            <person name="Anwar N."/>
        </authorList>
    </citation>
    <scope>NUCLEOTIDE SEQUENCE [LARGE SCALE GENOMIC DNA]</scope>
    <source>
        <strain evidence="4 5">CCTCC AA2014009</strain>
    </source>
</reference>
<evidence type="ECO:0000256" key="1">
    <source>
        <dbReference type="SAM" id="Phobius"/>
    </source>
</evidence>
<sequence length="340" mass="36723">MAPPALNAFAVTSLVTALLVCLAPLGLVFGLVALWQIPRKGQRGKGLAIAGVSVSGAVLVLAAGLATVADFRVWTLPARDDNGAVTQPGWAPVQSLDVGDCFTPGAWMRERDTPPLGKGGVQVIPCDETHRAEAYATFRLAEQEEFPGREAIAEVAWQRCAELFVDYSVDPEGSGTLQTYYFRPDEVGWDAGRRTVLCWAARPGDAELDGSVRRDESDFDTDQLAFLSAAKPMYVVTAQRPAKSPEQDLAGAKAWAERMATAQAETIQRLEETELAGVERPTERLVAELKTGLPLWRKAADASDADAFLKSLRSVNRHDGAEHVERIRTALGLPASANQR</sequence>